<dbReference type="Proteomes" id="UP000235965">
    <property type="component" value="Unassembled WGS sequence"/>
</dbReference>
<sequence length="93" mass="10283">MPVDMLTAEVPILDMEPDVGVGVAGAVSKGYPEHKDVNKPSASRFAQLQAQKYSTEDKAHKDDEKFGRCECYSGLTSDFKRRRTTNKISNSTT</sequence>
<gene>
    <name evidence="1" type="ORF">B7P43_G09510</name>
</gene>
<comment type="caution">
    <text evidence="1">The sequence shown here is derived from an EMBL/GenBank/DDBJ whole genome shotgun (WGS) entry which is preliminary data.</text>
</comment>
<proteinExistence type="predicted"/>
<dbReference type="AlphaFoldDB" id="A0A2J7PXD8"/>
<dbReference type="OrthoDB" id="5583at2759"/>
<dbReference type="InParanoid" id="A0A2J7PXD8"/>
<protein>
    <submittedName>
        <fullName evidence="1">Uncharacterized protein</fullName>
    </submittedName>
</protein>
<evidence type="ECO:0000313" key="1">
    <source>
        <dbReference type="EMBL" id="PNF21008.1"/>
    </source>
</evidence>
<keyword evidence="2" id="KW-1185">Reference proteome</keyword>
<evidence type="ECO:0000313" key="2">
    <source>
        <dbReference type="Proteomes" id="UP000235965"/>
    </source>
</evidence>
<dbReference type="EMBL" id="NEVH01020859">
    <property type="protein sequence ID" value="PNF21008.1"/>
    <property type="molecule type" value="Genomic_DNA"/>
</dbReference>
<dbReference type="STRING" id="105785.A0A2J7PXD8"/>
<organism evidence="1 2">
    <name type="scientific">Cryptotermes secundus</name>
    <dbReference type="NCBI Taxonomy" id="105785"/>
    <lineage>
        <taxon>Eukaryota</taxon>
        <taxon>Metazoa</taxon>
        <taxon>Ecdysozoa</taxon>
        <taxon>Arthropoda</taxon>
        <taxon>Hexapoda</taxon>
        <taxon>Insecta</taxon>
        <taxon>Pterygota</taxon>
        <taxon>Neoptera</taxon>
        <taxon>Polyneoptera</taxon>
        <taxon>Dictyoptera</taxon>
        <taxon>Blattodea</taxon>
        <taxon>Blattoidea</taxon>
        <taxon>Termitoidae</taxon>
        <taxon>Kalotermitidae</taxon>
        <taxon>Cryptotermitinae</taxon>
        <taxon>Cryptotermes</taxon>
    </lineage>
</organism>
<accession>A0A2J7PXD8</accession>
<reference evidence="1 2" key="1">
    <citation type="submission" date="2017-12" db="EMBL/GenBank/DDBJ databases">
        <title>Hemimetabolous genomes reveal molecular basis of termite eusociality.</title>
        <authorList>
            <person name="Harrison M.C."/>
            <person name="Jongepier E."/>
            <person name="Robertson H.M."/>
            <person name="Arning N."/>
            <person name="Bitard-Feildel T."/>
            <person name="Chao H."/>
            <person name="Childers C.P."/>
            <person name="Dinh H."/>
            <person name="Doddapaneni H."/>
            <person name="Dugan S."/>
            <person name="Gowin J."/>
            <person name="Greiner C."/>
            <person name="Han Y."/>
            <person name="Hu H."/>
            <person name="Hughes D.S.T."/>
            <person name="Huylmans A.-K."/>
            <person name="Kemena C."/>
            <person name="Kremer L.P.M."/>
            <person name="Lee S.L."/>
            <person name="Lopez-Ezquerra A."/>
            <person name="Mallet L."/>
            <person name="Monroy-Kuhn J.M."/>
            <person name="Moser A."/>
            <person name="Murali S.C."/>
            <person name="Muzny D.M."/>
            <person name="Otani S."/>
            <person name="Piulachs M.-D."/>
            <person name="Poelchau M."/>
            <person name="Qu J."/>
            <person name="Schaub F."/>
            <person name="Wada-Katsumata A."/>
            <person name="Worley K.C."/>
            <person name="Xie Q."/>
            <person name="Ylla G."/>
            <person name="Poulsen M."/>
            <person name="Gibbs R.A."/>
            <person name="Schal C."/>
            <person name="Richards S."/>
            <person name="Belles X."/>
            <person name="Korb J."/>
            <person name="Bornberg-Bauer E."/>
        </authorList>
    </citation>
    <scope>NUCLEOTIDE SEQUENCE [LARGE SCALE GENOMIC DNA]</scope>
    <source>
        <tissue evidence="1">Whole body</tissue>
    </source>
</reference>
<name>A0A2J7PXD8_9NEOP</name>